<dbReference type="Proteomes" id="UP001175147">
    <property type="component" value="Unassembled WGS sequence"/>
</dbReference>
<dbReference type="EMBL" id="JAUPBM010000017">
    <property type="protein sequence ID" value="MDO7019647.1"/>
    <property type="molecule type" value="Genomic_DNA"/>
</dbReference>
<name>A0ABT8YWD9_9SPIR</name>
<proteinExistence type="predicted"/>
<dbReference type="RefSeq" id="WP_304385416.1">
    <property type="nucleotide sequence ID" value="NZ_JAUPBL010000050.1"/>
</dbReference>
<feature type="transmembrane region" description="Helical" evidence="1">
    <location>
        <begin position="33"/>
        <end position="55"/>
    </location>
</feature>
<evidence type="ECO:0000313" key="2">
    <source>
        <dbReference type="EMBL" id="MDO7019647.1"/>
    </source>
</evidence>
<sequence length="247" mass="27726">MENVFSVNKINHIINKSIVILKKELRHIFFSPIAYIFSAIFLIVSGVYFFSRFFILQQNDMQDFFSILPLILSLIIPPITMGLLSSEFSSGSYELISTQSVSTLEIILGKFFSAVIFMLFALIPTILYPITLMFLGRLDIGPVIAGYIGSVFLIMALCAIGIFASSTTKNQIVALIVGLAIMISLNMFLRYLTLLFPASVNIIEVISGDYHFANIARGVLDLRDIVYFLSVTVIFLYLSNIMLENRK</sequence>
<comment type="caution">
    <text evidence="2">The sequence shown here is derived from an EMBL/GenBank/DDBJ whole genome shotgun (WGS) entry which is preliminary data.</text>
</comment>
<accession>A0ABT8YWD9</accession>
<feature type="transmembrane region" description="Helical" evidence="1">
    <location>
        <begin position="106"/>
        <end position="128"/>
    </location>
</feature>
<gene>
    <name evidence="2" type="ORF">Q5M86_02545</name>
</gene>
<feature type="transmembrane region" description="Helical" evidence="1">
    <location>
        <begin position="140"/>
        <end position="164"/>
    </location>
</feature>
<evidence type="ECO:0000313" key="3">
    <source>
        <dbReference type="Proteomes" id="UP001175147"/>
    </source>
</evidence>
<keyword evidence="1" id="KW-0472">Membrane</keyword>
<keyword evidence="1" id="KW-1133">Transmembrane helix</keyword>
<feature type="transmembrane region" description="Helical" evidence="1">
    <location>
        <begin position="225"/>
        <end position="243"/>
    </location>
</feature>
<keyword evidence="3" id="KW-1185">Reference proteome</keyword>
<feature type="transmembrane region" description="Helical" evidence="1">
    <location>
        <begin position="67"/>
        <end position="86"/>
    </location>
</feature>
<keyword evidence="1" id="KW-0812">Transmembrane</keyword>
<organism evidence="2 3">
    <name type="scientific">Brachyspira innocens</name>
    <dbReference type="NCBI Taxonomy" id="13264"/>
    <lineage>
        <taxon>Bacteria</taxon>
        <taxon>Pseudomonadati</taxon>
        <taxon>Spirochaetota</taxon>
        <taxon>Spirochaetia</taxon>
        <taxon>Brachyspirales</taxon>
        <taxon>Brachyspiraceae</taxon>
        <taxon>Brachyspira</taxon>
    </lineage>
</organism>
<reference evidence="2" key="1">
    <citation type="submission" date="2023-07" db="EMBL/GenBank/DDBJ databases">
        <title>Mucosal microbiota of week-old chicken and adult hens.</title>
        <authorList>
            <person name="Volf J."/>
            <person name="Karasova D."/>
            <person name="Crhanova M."/>
            <person name="Faldynova M."/>
            <person name="Prikrylova H."/>
            <person name="Zeman M."/>
            <person name="Babak V."/>
            <person name="Rajova J."/>
            <person name="Rychlik I."/>
        </authorList>
    </citation>
    <scope>NUCLEOTIDE SEQUENCE</scope>
    <source>
        <strain evidence="2">ET902</strain>
    </source>
</reference>
<evidence type="ECO:0000256" key="1">
    <source>
        <dbReference type="SAM" id="Phobius"/>
    </source>
</evidence>
<feature type="transmembrane region" description="Helical" evidence="1">
    <location>
        <begin position="170"/>
        <end position="189"/>
    </location>
</feature>
<protein>
    <submittedName>
        <fullName evidence="2">ABC transporter</fullName>
    </submittedName>
</protein>